<dbReference type="AlphaFoldDB" id="A0AAJ2LSH5"/>
<feature type="non-terminal residue" evidence="1">
    <location>
        <position position="1"/>
    </location>
</feature>
<comment type="caution">
    <text evidence="1">The sequence shown here is derived from an EMBL/GenBank/DDBJ whole genome shotgun (WGS) entry which is preliminary data.</text>
</comment>
<feature type="non-terminal residue" evidence="1">
    <location>
        <position position="110"/>
    </location>
</feature>
<evidence type="ECO:0000313" key="2">
    <source>
        <dbReference type="Proteomes" id="UP001268610"/>
    </source>
</evidence>
<dbReference type="EMBL" id="JAVLSF010001317">
    <property type="protein sequence ID" value="MDR9778874.1"/>
    <property type="molecule type" value="Genomic_DNA"/>
</dbReference>
<accession>A0AAJ2LSH5</accession>
<protein>
    <submittedName>
        <fullName evidence="1">Uncharacterized protein</fullName>
    </submittedName>
</protein>
<organism evidence="1 2">
    <name type="scientific">Rhizobium hidalgonense</name>
    <dbReference type="NCBI Taxonomy" id="1538159"/>
    <lineage>
        <taxon>Bacteria</taxon>
        <taxon>Pseudomonadati</taxon>
        <taxon>Pseudomonadota</taxon>
        <taxon>Alphaproteobacteria</taxon>
        <taxon>Hyphomicrobiales</taxon>
        <taxon>Rhizobiaceae</taxon>
        <taxon>Rhizobium/Agrobacterium group</taxon>
        <taxon>Rhizobium</taxon>
    </lineage>
</organism>
<dbReference type="Proteomes" id="UP001268610">
    <property type="component" value="Unassembled WGS sequence"/>
</dbReference>
<evidence type="ECO:0000313" key="1">
    <source>
        <dbReference type="EMBL" id="MDR9778874.1"/>
    </source>
</evidence>
<reference evidence="1" key="1">
    <citation type="submission" date="2023-04" db="EMBL/GenBank/DDBJ databases">
        <title>Genomic characterization of faba bean (Vicia faba) microsymbionts in Mexican soils.</title>
        <authorList>
            <person name="Rivera Orduna F.N."/>
            <person name="Guevara-Luna J."/>
            <person name="Yan J."/>
            <person name="Arroyo-Herrera I."/>
            <person name="Li Y."/>
            <person name="Vasquez-Murrieta M.S."/>
            <person name="Wang E.T."/>
        </authorList>
    </citation>
    <scope>NUCLEOTIDE SEQUENCE</scope>
    <source>
        <strain evidence="1">CH26</strain>
    </source>
</reference>
<proteinExistence type="predicted"/>
<sequence length="110" mass="11296">AIDFYLSGATVTFDGCGGATRLTNATGGFNFPENCFQSNVTVTGGTDIGTGLPFTGVLRALAIPGASEIIVSPITTIISYTDAGIANTAKFAAQLGLEDKNFLLIDPMTN</sequence>
<dbReference type="RefSeq" id="WP_310866832.1">
    <property type="nucleotide sequence ID" value="NZ_JAVLSF010001317.1"/>
</dbReference>
<name>A0AAJ2LSH5_9HYPH</name>
<gene>
    <name evidence="1" type="ORF">RJJ65_40725</name>
</gene>